<reference evidence="4 5" key="1">
    <citation type="submission" date="2017-02" db="EMBL/GenBank/DDBJ databases">
        <authorList>
            <person name="Peterson S.W."/>
        </authorList>
    </citation>
    <scope>NUCLEOTIDE SEQUENCE [LARGE SCALE GENOMIC DNA]</scope>
    <source>
        <strain evidence="4 5">DSM 25262</strain>
    </source>
</reference>
<gene>
    <name evidence="4" type="ORF">SAMN05660236_2777</name>
</gene>
<protein>
    <submittedName>
        <fullName evidence="4">Uncharacterized damage-inducible protein DinB (Forms a four-helix bundle)</fullName>
    </submittedName>
</protein>
<evidence type="ECO:0000313" key="4">
    <source>
        <dbReference type="EMBL" id="SKC72519.1"/>
    </source>
</evidence>
<evidence type="ECO:0000313" key="5">
    <source>
        <dbReference type="Proteomes" id="UP000190961"/>
    </source>
</evidence>
<dbReference type="AlphaFoldDB" id="A0A1T5LA26"/>
<dbReference type="GO" id="GO:0046872">
    <property type="term" value="F:metal ion binding"/>
    <property type="evidence" value="ECO:0007669"/>
    <property type="project" value="UniProtKB-KW"/>
</dbReference>
<dbReference type="STRING" id="688867.SAMN05660236_2777"/>
<comment type="similarity">
    <text evidence="1">Belongs to the DinB family.</text>
</comment>
<proteinExistence type="inferred from homology"/>
<evidence type="ECO:0000256" key="1">
    <source>
        <dbReference type="ARBA" id="ARBA00008635"/>
    </source>
</evidence>
<keyword evidence="5" id="KW-1185">Reference proteome</keyword>
<evidence type="ECO:0000256" key="3">
    <source>
        <dbReference type="PIRSR" id="PIRSR607837-1"/>
    </source>
</evidence>
<dbReference type="EMBL" id="FUZU01000002">
    <property type="protein sequence ID" value="SKC72519.1"/>
    <property type="molecule type" value="Genomic_DNA"/>
</dbReference>
<dbReference type="Proteomes" id="UP000190961">
    <property type="component" value="Unassembled WGS sequence"/>
</dbReference>
<dbReference type="OrthoDB" id="119432at2"/>
<dbReference type="Gene3D" id="1.20.120.450">
    <property type="entry name" value="dinb family like domain"/>
    <property type="match status" value="1"/>
</dbReference>
<dbReference type="InterPro" id="IPR007837">
    <property type="entry name" value="DinB"/>
</dbReference>
<dbReference type="SUPFAM" id="SSF109854">
    <property type="entry name" value="DinB/YfiT-like putative metalloenzymes"/>
    <property type="match status" value="1"/>
</dbReference>
<sequence length="172" mass="20145">MKNDLIETKENVGLVITPEQLLEHWQGHRRITRRAIEAYPEDKFFTYSIGGMRPFSELVMEMIVMAVPGLEGVITGKWISGEETNELFSRRAPGTKAEVLKLWDETTEKINELWPQIPPHRFQDVDRAFGLYEGTIFFTVFYWIDNEIHHRGQGYVYLRSLGIEPPAFWDRN</sequence>
<organism evidence="4 5">
    <name type="scientific">Ohtaekwangia koreensis</name>
    <dbReference type="NCBI Taxonomy" id="688867"/>
    <lineage>
        <taxon>Bacteria</taxon>
        <taxon>Pseudomonadati</taxon>
        <taxon>Bacteroidota</taxon>
        <taxon>Cytophagia</taxon>
        <taxon>Cytophagales</taxon>
        <taxon>Fulvivirgaceae</taxon>
        <taxon>Ohtaekwangia</taxon>
    </lineage>
</organism>
<dbReference type="Pfam" id="PF05163">
    <property type="entry name" value="DinB"/>
    <property type="match status" value="1"/>
</dbReference>
<accession>A0A1T5LA26</accession>
<dbReference type="RefSeq" id="WP_079688432.1">
    <property type="nucleotide sequence ID" value="NZ_FUZU01000002.1"/>
</dbReference>
<dbReference type="InterPro" id="IPR034660">
    <property type="entry name" value="DinB/YfiT-like"/>
</dbReference>
<evidence type="ECO:0000256" key="2">
    <source>
        <dbReference type="ARBA" id="ARBA00022723"/>
    </source>
</evidence>
<keyword evidence="2 3" id="KW-0479">Metal-binding</keyword>
<feature type="binding site" evidence="3">
    <location>
        <position position="150"/>
    </location>
    <ligand>
        <name>a divalent metal cation</name>
        <dbReference type="ChEBI" id="CHEBI:60240"/>
    </ligand>
</feature>
<name>A0A1T5LA26_9BACT</name>